<dbReference type="STRING" id="192903.SAMN04488513_102136"/>
<dbReference type="GO" id="GO:0016831">
    <property type="term" value="F:carboxy-lyase activity"/>
    <property type="evidence" value="ECO:0007669"/>
    <property type="project" value="InterPro"/>
</dbReference>
<evidence type="ECO:0000256" key="2">
    <source>
        <dbReference type="SAM" id="SignalP"/>
    </source>
</evidence>
<dbReference type="GO" id="GO:0019748">
    <property type="term" value="P:secondary metabolic process"/>
    <property type="evidence" value="ECO:0007669"/>
    <property type="project" value="TreeGrafter"/>
</dbReference>
<dbReference type="EMBL" id="FQYU01000002">
    <property type="protein sequence ID" value="SHI87453.1"/>
    <property type="molecule type" value="Genomic_DNA"/>
</dbReference>
<reference evidence="5" key="1">
    <citation type="submission" date="2016-11" db="EMBL/GenBank/DDBJ databases">
        <authorList>
            <person name="Varghese N."/>
            <person name="Submissions S."/>
        </authorList>
    </citation>
    <scope>NUCLEOTIDE SEQUENCE [LARGE SCALE GENOMIC DNA]</scope>
    <source>
        <strain evidence="5">DSM 19858</strain>
    </source>
</reference>
<dbReference type="GO" id="GO:0016787">
    <property type="term" value="F:hydrolase activity"/>
    <property type="evidence" value="ECO:0007669"/>
    <property type="project" value="UniProtKB-KW"/>
</dbReference>
<organism evidence="4 5">
    <name type="scientific">Pseudozobellia thermophila</name>
    <dbReference type="NCBI Taxonomy" id="192903"/>
    <lineage>
        <taxon>Bacteria</taxon>
        <taxon>Pseudomonadati</taxon>
        <taxon>Bacteroidota</taxon>
        <taxon>Flavobacteriia</taxon>
        <taxon>Flavobacteriales</taxon>
        <taxon>Flavobacteriaceae</taxon>
        <taxon>Pseudozobellia</taxon>
    </lineage>
</organism>
<evidence type="ECO:0000313" key="4">
    <source>
        <dbReference type="EMBL" id="SHI87453.1"/>
    </source>
</evidence>
<evidence type="ECO:0000259" key="3">
    <source>
        <dbReference type="Pfam" id="PF04909"/>
    </source>
</evidence>
<keyword evidence="4" id="KW-0378">Hydrolase</keyword>
<feature type="chain" id="PRO_5012432197" evidence="2">
    <location>
        <begin position="16"/>
        <end position="357"/>
    </location>
</feature>
<keyword evidence="5" id="KW-1185">Reference proteome</keyword>
<dbReference type="Proteomes" id="UP000184543">
    <property type="component" value="Unassembled WGS sequence"/>
</dbReference>
<protein>
    <submittedName>
        <fullName evidence="4">Amidohydrolase</fullName>
    </submittedName>
</protein>
<feature type="signal peptide" evidence="2">
    <location>
        <begin position="1"/>
        <end position="15"/>
    </location>
</feature>
<dbReference type="SUPFAM" id="SSF51556">
    <property type="entry name" value="Metallo-dependent hydrolases"/>
    <property type="match status" value="1"/>
</dbReference>
<sequence length="357" mass="40827">MFCVLAFLLVYPAGAQEMGFEEYNPESTLVVPENKVTRAKFPFVDIHSHQRNMSPGRLKELVGDMDRLNEAIMVNLSGGSGAGLVQMVQNIEENCPGRIVVFANVDFDGIGSPGWTEKAVAQLEKDVENGAKGLKVFKSLGLRYTDNQGKRVAVDDERLDPIWAKCGALGIPVLIHSADPRSFWDPMDAKNERWLELKTHPRRKRSDTDPAPWQQIIDEQHRMFKKHPNTQFINAHMGWYANNLQELGRLLDEIPNMSVGIAAVIAELGRQPKNAREFFIKYQDRILFGKDSWNPDEFPTYFRVLETEDEYFPYYKKYHAFWAMYGLGLPDEVLRKVYYKNALKLVPGLDPSRFPKG</sequence>
<dbReference type="InterPro" id="IPR032465">
    <property type="entry name" value="ACMSD"/>
</dbReference>
<proteinExistence type="predicted"/>
<dbReference type="PANTHER" id="PTHR21240:SF28">
    <property type="entry name" value="ISO-OROTATE DECARBOXYLASE (EUROFUNG)"/>
    <property type="match status" value="1"/>
</dbReference>
<dbReference type="InterPro" id="IPR006680">
    <property type="entry name" value="Amidohydro-rel"/>
</dbReference>
<gene>
    <name evidence="4" type="ORF">SAMN04488513_102136</name>
</gene>
<dbReference type="InterPro" id="IPR032466">
    <property type="entry name" value="Metal_Hydrolase"/>
</dbReference>
<dbReference type="RefSeq" id="WP_212635261.1">
    <property type="nucleotide sequence ID" value="NZ_FQYU01000002.1"/>
</dbReference>
<dbReference type="GO" id="GO:0005737">
    <property type="term" value="C:cytoplasm"/>
    <property type="evidence" value="ECO:0007669"/>
    <property type="project" value="TreeGrafter"/>
</dbReference>
<evidence type="ECO:0000256" key="1">
    <source>
        <dbReference type="ARBA" id="ARBA00023239"/>
    </source>
</evidence>
<dbReference type="PANTHER" id="PTHR21240">
    <property type="entry name" value="2-AMINO-3-CARBOXYLMUCONATE-6-SEMIALDEHYDE DECARBOXYLASE"/>
    <property type="match status" value="1"/>
</dbReference>
<keyword evidence="1" id="KW-0456">Lyase</keyword>
<dbReference type="AlphaFoldDB" id="A0A1M6EPS9"/>
<dbReference type="Gene3D" id="3.20.20.140">
    <property type="entry name" value="Metal-dependent hydrolases"/>
    <property type="match status" value="1"/>
</dbReference>
<keyword evidence="2" id="KW-0732">Signal</keyword>
<name>A0A1M6EPS9_9FLAO</name>
<evidence type="ECO:0000313" key="5">
    <source>
        <dbReference type="Proteomes" id="UP000184543"/>
    </source>
</evidence>
<feature type="domain" description="Amidohydrolase-related" evidence="3">
    <location>
        <begin position="113"/>
        <end position="346"/>
    </location>
</feature>
<dbReference type="Pfam" id="PF04909">
    <property type="entry name" value="Amidohydro_2"/>
    <property type="match status" value="1"/>
</dbReference>
<accession>A0A1M6EPS9</accession>